<evidence type="ECO:0000256" key="3">
    <source>
        <dbReference type="ARBA" id="ARBA00022692"/>
    </source>
</evidence>
<keyword evidence="2" id="KW-0997">Cell inner membrane</keyword>
<dbReference type="InterPro" id="IPR052363">
    <property type="entry name" value="LPS_export_LptC"/>
</dbReference>
<name>A0A4P8L7C2_9BACT</name>
<dbReference type="Proteomes" id="UP000298602">
    <property type="component" value="Chromosome"/>
</dbReference>
<dbReference type="GO" id="GO:0030288">
    <property type="term" value="C:outer membrane-bounded periplasmic space"/>
    <property type="evidence" value="ECO:0007669"/>
    <property type="project" value="TreeGrafter"/>
</dbReference>
<keyword evidence="3 6" id="KW-0812">Transmembrane</keyword>
<feature type="transmembrane region" description="Helical" evidence="6">
    <location>
        <begin position="6"/>
        <end position="28"/>
    </location>
</feature>
<dbReference type="RefSeq" id="WP_137425355.1">
    <property type="nucleotide sequence ID" value="NZ_CP040098.1"/>
</dbReference>
<dbReference type="GO" id="GO:0015221">
    <property type="term" value="F:lipopolysaccharide transmembrane transporter activity"/>
    <property type="evidence" value="ECO:0007669"/>
    <property type="project" value="InterPro"/>
</dbReference>
<keyword evidence="5 6" id="KW-0472">Membrane</keyword>
<keyword evidence="8" id="KW-1185">Reference proteome</keyword>
<proteinExistence type="predicted"/>
<evidence type="ECO:0000256" key="5">
    <source>
        <dbReference type="ARBA" id="ARBA00023136"/>
    </source>
</evidence>
<dbReference type="GO" id="GO:0005886">
    <property type="term" value="C:plasma membrane"/>
    <property type="evidence" value="ECO:0007669"/>
    <property type="project" value="InterPro"/>
</dbReference>
<evidence type="ECO:0000313" key="7">
    <source>
        <dbReference type="EMBL" id="QCQ23075.1"/>
    </source>
</evidence>
<dbReference type="InterPro" id="IPR026265">
    <property type="entry name" value="LptC"/>
</dbReference>
<dbReference type="Pfam" id="PF06835">
    <property type="entry name" value="LptC"/>
    <property type="match status" value="1"/>
</dbReference>
<keyword evidence="4 6" id="KW-1133">Transmembrane helix</keyword>
<evidence type="ECO:0000256" key="6">
    <source>
        <dbReference type="SAM" id="Phobius"/>
    </source>
</evidence>
<dbReference type="Gene3D" id="2.60.450.10">
    <property type="entry name" value="Lipopolysaccharide (LPS) transport protein A like domain"/>
    <property type="match status" value="1"/>
</dbReference>
<dbReference type="GO" id="GO:0017089">
    <property type="term" value="F:glycolipid transfer activity"/>
    <property type="evidence" value="ECO:0007669"/>
    <property type="project" value="TreeGrafter"/>
</dbReference>
<dbReference type="NCBIfam" id="TIGR04409">
    <property type="entry name" value="LptC_YrbK"/>
    <property type="match status" value="1"/>
</dbReference>
<reference evidence="7 8" key="1">
    <citation type="submission" date="2019-05" db="EMBL/GenBank/DDBJ databases">
        <title>The Complete Genome Sequence of the n-alkane-degrading Desulfoglaeba alkanexedens ALDC reveals multiple alkylsuccinate synthase gene clusters.</title>
        <authorList>
            <person name="Callaghan A.V."/>
            <person name="Davidova I.A."/>
            <person name="Duncan K.E."/>
            <person name="Morris B."/>
            <person name="McInerney M.J."/>
        </authorList>
    </citation>
    <scope>NUCLEOTIDE SEQUENCE [LARGE SCALE GENOMIC DNA]</scope>
    <source>
        <strain evidence="7 8">ALDC</strain>
    </source>
</reference>
<protein>
    <submittedName>
        <fullName evidence="7">LPS export ABC transporter periplasmic protein LptC</fullName>
    </submittedName>
</protein>
<dbReference type="PANTHER" id="PTHR37481:SF1">
    <property type="entry name" value="LIPOPOLYSACCHARIDE EXPORT SYSTEM PROTEIN LPTC"/>
    <property type="match status" value="1"/>
</dbReference>
<accession>A0A4P8L7C2</accession>
<gene>
    <name evidence="7" type="primary">lptC</name>
    <name evidence="7" type="ORF">FDQ92_13380</name>
</gene>
<reference evidence="7 8" key="2">
    <citation type="submission" date="2019-05" db="EMBL/GenBank/DDBJ databases">
        <authorList>
            <person name="Suflita J.M."/>
            <person name="Marks C.R."/>
        </authorList>
    </citation>
    <scope>NUCLEOTIDE SEQUENCE [LARGE SCALE GENOMIC DNA]</scope>
    <source>
        <strain evidence="7 8">ALDC</strain>
    </source>
</reference>
<evidence type="ECO:0000256" key="1">
    <source>
        <dbReference type="ARBA" id="ARBA00022475"/>
    </source>
</evidence>
<evidence type="ECO:0000256" key="2">
    <source>
        <dbReference type="ARBA" id="ARBA00022519"/>
    </source>
</evidence>
<dbReference type="AlphaFoldDB" id="A0A4P8L7C2"/>
<organism evidence="7 8">
    <name type="scientific">Desulfoglaeba alkanexedens ALDC</name>
    <dbReference type="NCBI Taxonomy" id="980445"/>
    <lineage>
        <taxon>Bacteria</taxon>
        <taxon>Pseudomonadati</taxon>
        <taxon>Thermodesulfobacteriota</taxon>
        <taxon>Syntrophobacteria</taxon>
        <taxon>Syntrophobacterales</taxon>
        <taxon>Syntrophobacteraceae</taxon>
        <taxon>Desulfoglaeba</taxon>
    </lineage>
</organism>
<sequence length="196" mass="22103">MGIRGRLFHGLTAVAALVLVGALVFGFWKGESRRSNRAAIVQDDVSDSEMKLTDMEYTEVREGRRLWKLKASEARYDSESQKTLLSNVHLILYTKEGEPIVLESREGRLHAGTKDIDLWGDVRARLARGDRSYELVTESAHYRHGDGVIHSEAFTRITGPDMELEGNRWTYFLAAEQAVMEGSVQAVFTGVSFRRP</sequence>
<keyword evidence="1" id="KW-1003">Cell membrane</keyword>
<dbReference type="OrthoDB" id="5397263at2"/>
<evidence type="ECO:0000313" key="8">
    <source>
        <dbReference type="Proteomes" id="UP000298602"/>
    </source>
</evidence>
<dbReference type="EMBL" id="CP040098">
    <property type="protein sequence ID" value="QCQ23075.1"/>
    <property type="molecule type" value="Genomic_DNA"/>
</dbReference>
<dbReference type="PANTHER" id="PTHR37481">
    <property type="entry name" value="LIPOPOLYSACCHARIDE EXPORT SYSTEM PROTEIN LPTC"/>
    <property type="match status" value="1"/>
</dbReference>
<dbReference type="InterPro" id="IPR010664">
    <property type="entry name" value="LipoPS_assembly_LptC-rel"/>
</dbReference>
<evidence type="ECO:0000256" key="4">
    <source>
        <dbReference type="ARBA" id="ARBA00022989"/>
    </source>
</evidence>
<dbReference type="KEGG" id="dax:FDQ92_13380"/>